<dbReference type="EMBL" id="FNDB01000004">
    <property type="protein sequence ID" value="SDH10752.1"/>
    <property type="molecule type" value="Genomic_DNA"/>
</dbReference>
<dbReference type="AlphaFoldDB" id="A0A1G7ZPP8"/>
<protein>
    <submittedName>
        <fullName evidence="1">Uncharacterized protein</fullName>
    </submittedName>
</protein>
<accession>A0A1G7ZPP8</accession>
<gene>
    <name evidence="1" type="ORF">SAMN04488062_104151</name>
</gene>
<proteinExistence type="predicted"/>
<evidence type="ECO:0000313" key="1">
    <source>
        <dbReference type="EMBL" id="SDH10752.1"/>
    </source>
</evidence>
<evidence type="ECO:0000313" key="2">
    <source>
        <dbReference type="Proteomes" id="UP000199274"/>
    </source>
</evidence>
<sequence>MESRESEVYLVSRSNCRVGAITPKRDVEEIKKTKETDPKQ</sequence>
<keyword evidence="2" id="KW-1185">Reference proteome</keyword>
<dbReference type="STRING" id="178355.SAMN04488062_104151"/>
<reference evidence="2" key="1">
    <citation type="submission" date="2016-10" db="EMBL/GenBank/DDBJ databases">
        <authorList>
            <person name="Varghese N."/>
            <person name="Submissions S."/>
        </authorList>
    </citation>
    <scope>NUCLEOTIDE SEQUENCE [LARGE SCALE GENOMIC DNA]</scope>
    <source>
        <strain evidence="2">CGMCC 1.2747</strain>
    </source>
</reference>
<name>A0A1G7ZPP8_9FLAO</name>
<organism evidence="1 2">
    <name type="scientific">Flavobacterium omnivorum</name>
    <dbReference type="NCBI Taxonomy" id="178355"/>
    <lineage>
        <taxon>Bacteria</taxon>
        <taxon>Pseudomonadati</taxon>
        <taxon>Bacteroidota</taxon>
        <taxon>Flavobacteriia</taxon>
        <taxon>Flavobacteriales</taxon>
        <taxon>Flavobacteriaceae</taxon>
        <taxon>Flavobacterium</taxon>
    </lineage>
</organism>
<dbReference type="Proteomes" id="UP000199274">
    <property type="component" value="Unassembled WGS sequence"/>
</dbReference>